<organism evidence="1 2">
    <name type="scientific">Grus japonensis</name>
    <name type="common">Japanese crane</name>
    <name type="synonym">Red-crowned crane</name>
    <dbReference type="NCBI Taxonomy" id="30415"/>
    <lineage>
        <taxon>Eukaryota</taxon>
        <taxon>Metazoa</taxon>
        <taxon>Chordata</taxon>
        <taxon>Craniata</taxon>
        <taxon>Vertebrata</taxon>
        <taxon>Euteleostomi</taxon>
        <taxon>Archelosauria</taxon>
        <taxon>Archosauria</taxon>
        <taxon>Dinosauria</taxon>
        <taxon>Saurischia</taxon>
        <taxon>Theropoda</taxon>
        <taxon>Coelurosauria</taxon>
        <taxon>Aves</taxon>
        <taxon>Neognathae</taxon>
        <taxon>Neoaves</taxon>
        <taxon>Gruiformes</taxon>
        <taxon>Gruidae</taxon>
        <taxon>Grus</taxon>
    </lineage>
</organism>
<dbReference type="Proteomes" id="UP001623348">
    <property type="component" value="Unassembled WGS sequence"/>
</dbReference>
<protein>
    <submittedName>
        <fullName evidence="1">Mitochondrial enolase superfamily member 1</fullName>
    </submittedName>
</protein>
<sequence>MVLSCRLGLNHDIFSPPRPAEEGSDRAAWWTLGIQPSSTLHNSSLTCTLGQSAPSASLLINNAKLGGVADTPDGCAAIQRDLNRLEKWTVKNLMQFNKGKCKVLHLGRNNHRYQYRLGPDWLESSSAEKDLPPKEKVLVDTKLTMSQQCTLAAKKANSLLA</sequence>
<evidence type="ECO:0000313" key="2">
    <source>
        <dbReference type="Proteomes" id="UP001623348"/>
    </source>
</evidence>
<reference evidence="1 2" key="1">
    <citation type="submission" date="2024-06" db="EMBL/GenBank/DDBJ databases">
        <title>The draft genome of Grus japonensis, version 3.</title>
        <authorList>
            <person name="Nabeshima K."/>
            <person name="Suzuki S."/>
            <person name="Onuma M."/>
        </authorList>
    </citation>
    <scope>NUCLEOTIDE SEQUENCE [LARGE SCALE GENOMIC DNA]</scope>
    <source>
        <strain evidence="1 2">451A</strain>
    </source>
</reference>
<evidence type="ECO:0000313" key="1">
    <source>
        <dbReference type="EMBL" id="GAB0208701.1"/>
    </source>
</evidence>
<dbReference type="PANTHER" id="PTHR33332">
    <property type="entry name" value="REVERSE TRANSCRIPTASE DOMAIN-CONTAINING PROTEIN"/>
    <property type="match status" value="1"/>
</dbReference>
<name>A0ABC9YFQ0_GRUJA</name>
<comment type="caution">
    <text evidence="1">The sequence shown here is derived from an EMBL/GenBank/DDBJ whole genome shotgun (WGS) entry which is preliminary data.</text>
</comment>
<accession>A0ABC9YFQ0</accession>
<dbReference type="EMBL" id="BAAFJT010000277">
    <property type="protein sequence ID" value="GAB0208701.1"/>
    <property type="molecule type" value="Genomic_DNA"/>
</dbReference>
<gene>
    <name evidence="1" type="ORF">GRJ2_003335800</name>
</gene>
<dbReference type="AlphaFoldDB" id="A0ABC9YFQ0"/>
<proteinExistence type="predicted"/>
<keyword evidence="2" id="KW-1185">Reference proteome</keyword>